<gene>
    <name evidence="1" type="ORF">NJ959_21255</name>
</gene>
<accession>A0AAE3GV65</accession>
<keyword evidence="2" id="KW-1185">Reference proteome</keyword>
<dbReference type="RefSeq" id="WP_254013708.1">
    <property type="nucleotide sequence ID" value="NZ_JAMZMM010000262.1"/>
</dbReference>
<reference evidence="1" key="1">
    <citation type="submission" date="2022-06" db="EMBL/GenBank/DDBJ databases">
        <title>New cyanobacteria of genus Symplocastrum in benthos of Lake Baikal.</title>
        <authorList>
            <person name="Sorokovikova E."/>
            <person name="Tikhonova I."/>
            <person name="Krasnopeev A."/>
            <person name="Evseev P."/>
            <person name="Gladkikh A."/>
            <person name="Belykh O."/>
        </authorList>
    </citation>
    <scope>NUCLEOTIDE SEQUENCE</scope>
    <source>
        <strain evidence="1">BBK-W-15</strain>
    </source>
</reference>
<evidence type="ECO:0000313" key="2">
    <source>
        <dbReference type="Proteomes" id="UP001204953"/>
    </source>
</evidence>
<sequence>MNQYQRILNALILTAIVSVTCGLSSIKNNGVAATDTLSLTMSKDSRKPVRNSSINLNERLRNIILESASQLTGLAKSELRIAKVERLIANTCLNLPRPGENCNNNNSLIALKVTVEGKNQRLVFHAYQDGSEMRFNEAASQISLPNQVADIVLRNASQVSGISRRALNIVSYKRREWAYGCEQPTFPHPCDPVVTSGWEVIVGKGDKRWVYLTDNTGSLIKLSPESERSDLPKSLADIVLKDASEWSLLPIEMLQIVDTKRQRWENSCRFMFGLGCAAIVQPISGWEVRVNSGTQLWTYNVDDKGKSVILDRSLSLEPKAVEVIKKDAAKFTSAPQLRIISIDLFDDWNGICSNIPRCTRPISPGAKATVSDGQNIFVYRVKEDGSQFEFQAIESLPKSLVNAVLTDAAQRAKTKVAVGINNIVKAEKVTWNDGCMGLRGGVCTQAEIPGWRLTVGIANQVFVYHTDNNSIVKFNEAASRMRR</sequence>
<dbReference type="AlphaFoldDB" id="A0AAE3GV65"/>
<name>A0AAE3GV65_9CYAN</name>
<comment type="caution">
    <text evidence="1">The sequence shown here is derived from an EMBL/GenBank/DDBJ whole genome shotgun (WGS) entry which is preliminary data.</text>
</comment>
<proteinExistence type="predicted"/>
<evidence type="ECO:0000313" key="1">
    <source>
        <dbReference type="EMBL" id="MCP2730959.1"/>
    </source>
</evidence>
<dbReference type="EMBL" id="JAMZMM010000262">
    <property type="protein sequence ID" value="MCP2730959.1"/>
    <property type="molecule type" value="Genomic_DNA"/>
</dbReference>
<dbReference type="Proteomes" id="UP001204953">
    <property type="component" value="Unassembled WGS sequence"/>
</dbReference>
<organism evidence="1 2">
    <name type="scientific">Limnofasciculus baicalensis BBK-W-15</name>
    <dbReference type="NCBI Taxonomy" id="2699891"/>
    <lineage>
        <taxon>Bacteria</taxon>
        <taxon>Bacillati</taxon>
        <taxon>Cyanobacteriota</taxon>
        <taxon>Cyanophyceae</taxon>
        <taxon>Coleofasciculales</taxon>
        <taxon>Coleofasciculaceae</taxon>
        <taxon>Limnofasciculus</taxon>
        <taxon>Limnofasciculus baicalensis</taxon>
    </lineage>
</organism>
<protein>
    <submittedName>
        <fullName evidence="1">Uncharacterized protein</fullName>
    </submittedName>
</protein>